<accession>A0ABP5L713</accession>
<evidence type="ECO:0000256" key="1">
    <source>
        <dbReference type="SAM" id="SignalP"/>
    </source>
</evidence>
<name>A0ABP5L713_9ACTN</name>
<dbReference type="Proteomes" id="UP001422759">
    <property type="component" value="Unassembled WGS sequence"/>
</dbReference>
<evidence type="ECO:0000313" key="3">
    <source>
        <dbReference type="Proteomes" id="UP001422759"/>
    </source>
</evidence>
<dbReference type="SUPFAM" id="SSF53649">
    <property type="entry name" value="Alkaline phosphatase-like"/>
    <property type="match status" value="1"/>
</dbReference>
<dbReference type="InterPro" id="IPR002591">
    <property type="entry name" value="Phosphodiest/P_Trfase"/>
</dbReference>
<proteinExistence type="predicted"/>
<dbReference type="Gene3D" id="3.40.720.10">
    <property type="entry name" value="Alkaline Phosphatase, subunit A"/>
    <property type="match status" value="2"/>
</dbReference>
<dbReference type="Pfam" id="PF01663">
    <property type="entry name" value="Phosphodiest"/>
    <property type="match status" value="1"/>
</dbReference>
<dbReference type="InterPro" id="IPR017850">
    <property type="entry name" value="Alkaline_phosphatase_core_sf"/>
</dbReference>
<dbReference type="PANTHER" id="PTHR10151">
    <property type="entry name" value="ECTONUCLEOTIDE PYROPHOSPHATASE/PHOSPHODIESTERASE"/>
    <property type="match status" value="1"/>
</dbReference>
<dbReference type="RefSeq" id="WP_344464604.1">
    <property type="nucleotide sequence ID" value="NZ_BAAANT010000013.1"/>
</dbReference>
<feature type="signal peptide" evidence="1">
    <location>
        <begin position="1"/>
        <end position="19"/>
    </location>
</feature>
<dbReference type="PANTHER" id="PTHR10151:SF120">
    <property type="entry name" value="BIS(5'-ADENOSYL)-TRIPHOSPHATASE"/>
    <property type="match status" value="1"/>
</dbReference>
<organism evidence="2 3">
    <name type="scientific">Kitasatospora kazusensis</name>
    <dbReference type="NCBI Taxonomy" id="407974"/>
    <lineage>
        <taxon>Bacteria</taxon>
        <taxon>Bacillati</taxon>
        <taxon>Actinomycetota</taxon>
        <taxon>Actinomycetes</taxon>
        <taxon>Kitasatosporales</taxon>
        <taxon>Streptomycetaceae</taxon>
        <taxon>Kitasatospora</taxon>
    </lineage>
</organism>
<protein>
    <submittedName>
        <fullName evidence="2">Alkaline phosphatase family protein</fullName>
    </submittedName>
</protein>
<comment type="caution">
    <text evidence="2">The sequence shown here is derived from an EMBL/GenBank/DDBJ whole genome shotgun (WGS) entry which is preliminary data.</text>
</comment>
<dbReference type="EMBL" id="BAAANT010000013">
    <property type="protein sequence ID" value="GAA2142643.1"/>
    <property type="molecule type" value="Genomic_DNA"/>
</dbReference>
<evidence type="ECO:0000313" key="2">
    <source>
        <dbReference type="EMBL" id="GAA2142643.1"/>
    </source>
</evidence>
<feature type="chain" id="PRO_5045986643" evidence="1">
    <location>
        <begin position="20"/>
        <end position="552"/>
    </location>
</feature>
<keyword evidence="3" id="KW-1185">Reference proteome</keyword>
<sequence>MTRRAVRLAAVLSATGVLAGATIAQSYAATGPVDALHRAAAKHVLLVSVDGLHQSDLAWYVAQHPHSALARLVGGGVEYTGARTTTPSDSFPGMVAQATGGGPGTTGVYYDDTYNAALLPAGTTHCAGVKPGVEVDLTEDLDRNKASIDAGQGLQGLPNSILSLTGNAASLLDPSKLPVDPKTCRPVYPHSYLQVNTMFEVARDAGLRTAWSDKHAAYDILNGPSGTGIQDLFAPEINSDAPGYPAGGDWTTDNKATEQYDGYKVQAVLNEIDGYDHSRAHKVGTPAIFGLNLQSVSTAQKLAGSDGLKGGYAAKNVPGPLLAKNLDFVDRQIGALTAEIHKQHLDGSTTVILSAKHGQSPADPASLTRIDDGPLLDGLNAAWKKLHPQAGDLVAHAVDDDGVLLWLNDRSSAATDFAKNYLLAQHGTGTDIDAKPKAFTHGGLTKVYAGEAAADYFGVKPGDARVPDVFGIAQYGVVYTGGTKKVAEHGGAHADDLDVPLVVSGASTPGGVRDSAPVETKQIAPTILSLLGLNPQSLQAVRQEHTRVLPVR</sequence>
<gene>
    <name evidence="2" type="ORF">GCM10009760_28010</name>
</gene>
<keyword evidence="1" id="KW-0732">Signal</keyword>
<reference evidence="3" key="1">
    <citation type="journal article" date="2019" name="Int. J. Syst. Evol. Microbiol.">
        <title>The Global Catalogue of Microorganisms (GCM) 10K type strain sequencing project: providing services to taxonomists for standard genome sequencing and annotation.</title>
        <authorList>
            <consortium name="The Broad Institute Genomics Platform"/>
            <consortium name="The Broad Institute Genome Sequencing Center for Infectious Disease"/>
            <person name="Wu L."/>
            <person name="Ma J."/>
        </authorList>
    </citation>
    <scope>NUCLEOTIDE SEQUENCE [LARGE SCALE GENOMIC DNA]</scope>
    <source>
        <strain evidence="3">JCM 14560</strain>
    </source>
</reference>